<dbReference type="PRINTS" id="PR01438">
    <property type="entry name" value="UNVRSLSTRESS"/>
</dbReference>
<evidence type="ECO:0000259" key="2">
    <source>
        <dbReference type="Pfam" id="PF00582"/>
    </source>
</evidence>
<evidence type="ECO:0000256" key="1">
    <source>
        <dbReference type="ARBA" id="ARBA00008791"/>
    </source>
</evidence>
<sequence length="240" mass="28153">YNTEGLLTQDFLDEFKETTRKNSEEELEKIKARITELFPNPRHKFQTIASFGMLIDEVNDLVDRENADIIVTSTRGKTNDRKMTFGSNTLQIIKYVQCPVLSIPENFEYRDPKKILFPTNYMLPYQKRELKLAGDLARAFCSEVHMLYISNFPLDSFRQKDNQLAIKEQFYDVKQDFHQVEEQEKTGAILKAIEDLKIDLLILVNSRHSYLENVLYQSTLDKIGLHPKIPFLVLQNFHRT</sequence>
<name>A0A7C2RRI8_9FLAO</name>
<dbReference type="PANTHER" id="PTHR46268:SF6">
    <property type="entry name" value="UNIVERSAL STRESS PROTEIN UP12"/>
    <property type="match status" value="1"/>
</dbReference>
<comment type="caution">
    <text evidence="3">The sequence shown here is derived from an EMBL/GenBank/DDBJ whole genome shotgun (WGS) entry which is preliminary data.</text>
</comment>
<accession>A0A7C2RRI8</accession>
<dbReference type="Pfam" id="PF00582">
    <property type="entry name" value="Usp"/>
    <property type="match status" value="2"/>
</dbReference>
<dbReference type="CDD" id="cd00293">
    <property type="entry name" value="USP-like"/>
    <property type="match status" value="1"/>
</dbReference>
<dbReference type="Gene3D" id="3.40.50.12370">
    <property type="match status" value="1"/>
</dbReference>
<dbReference type="AlphaFoldDB" id="A0A7C2RRI8"/>
<dbReference type="Proteomes" id="UP000885753">
    <property type="component" value="Unassembled WGS sequence"/>
</dbReference>
<proteinExistence type="inferred from homology"/>
<gene>
    <name evidence="3" type="ORF">ENO10_08655</name>
</gene>
<organism evidence="3">
    <name type="scientific">Salinimicrobium catena</name>
    <dbReference type="NCBI Taxonomy" id="390640"/>
    <lineage>
        <taxon>Bacteria</taxon>
        <taxon>Pseudomonadati</taxon>
        <taxon>Bacteroidota</taxon>
        <taxon>Flavobacteriia</taxon>
        <taxon>Flavobacteriales</taxon>
        <taxon>Flavobacteriaceae</taxon>
        <taxon>Salinimicrobium</taxon>
    </lineage>
</organism>
<protein>
    <submittedName>
        <fullName evidence="3">Universal stress protein</fullName>
    </submittedName>
</protein>
<evidence type="ECO:0000313" key="3">
    <source>
        <dbReference type="EMBL" id="HER41275.1"/>
    </source>
</evidence>
<dbReference type="InterPro" id="IPR006015">
    <property type="entry name" value="Universal_stress_UspA"/>
</dbReference>
<dbReference type="SUPFAM" id="SSF52402">
    <property type="entry name" value="Adenine nucleotide alpha hydrolases-like"/>
    <property type="match status" value="2"/>
</dbReference>
<feature type="domain" description="UspA" evidence="2">
    <location>
        <begin position="114"/>
        <end position="234"/>
    </location>
</feature>
<comment type="similarity">
    <text evidence="1">Belongs to the universal stress protein A family.</text>
</comment>
<feature type="domain" description="UspA" evidence="2">
    <location>
        <begin position="21"/>
        <end position="103"/>
    </location>
</feature>
<dbReference type="PANTHER" id="PTHR46268">
    <property type="entry name" value="STRESS RESPONSE PROTEIN NHAX"/>
    <property type="match status" value="1"/>
</dbReference>
<feature type="non-terminal residue" evidence="3">
    <location>
        <position position="1"/>
    </location>
</feature>
<reference evidence="3" key="1">
    <citation type="journal article" date="2020" name="mSystems">
        <title>Genome- and Community-Level Interaction Insights into Carbon Utilization and Element Cycling Functions of Hydrothermarchaeota in Hydrothermal Sediment.</title>
        <authorList>
            <person name="Zhou Z."/>
            <person name="Liu Y."/>
            <person name="Xu W."/>
            <person name="Pan J."/>
            <person name="Luo Z.H."/>
            <person name="Li M."/>
        </authorList>
    </citation>
    <scope>NUCLEOTIDE SEQUENCE [LARGE SCALE GENOMIC DNA]</scope>
    <source>
        <strain evidence="3">SpSt-1235</strain>
    </source>
</reference>
<dbReference type="InterPro" id="IPR006016">
    <property type="entry name" value="UspA"/>
</dbReference>
<dbReference type="EMBL" id="DSEE01000623">
    <property type="protein sequence ID" value="HER41275.1"/>
    <property type="molecule type" value="Genomic_DNA"/>
</dbReference>